<dbReference type="AlphaFoldDB" id="A0A0K2TLE7"/>
<evidence type="ECO:0000313" key="1">
    <source>
        <dbReference type="EMBL" id="CDW26734.1"/>
    </source>
</evidence>
<protein>
    <submittedName>
        <fullName evidence="1">Uncharacterized protein</fullName>
    </submittedName>
</protein>
<dbReference type="EMBL" id="HACA01009373">
    <property type="protein sequence ID" value="CDW26734.1"/>
    <property type="molecule type" value="Transcribed_RNA"/>
</dbReference>
<sequence length="76" mass="8850">MSHKFMLFDPSKPCKIRGLNVYFKHGSTTMGYILDYNIRCLWKRALQNSLDMTLIEISETGQCTKPSKHFFKSVNC</sequence>
<proteinExistence type="predicted"/>
<organism evidence="1">
    <name type="scientific">Lepeophtheirus salmonis</name>
    <name type="common">Salmon louse</name>
    <name type="synonym">Caligus salmonis</name>
    <dbReference type="NCBI Taxonomy" id="72036"/>
    <lineage>
        <taxon>Eukaryota</taxon>
        <taxon>Metazoa</taxon>
        <taxon>Ecdysozoa</taxon>
        <taxon>Arthropoda</taxon>
        <taxon>Crustacea</taxon>
        <taxon>Multicrustacea</taxon>
        <taxon>Hexanauplia</taxon>
        <taxon>Copepoda</taxon>
        <taxon>Siphonostomatoida</taxon>
        <taxon>Caligidae</taxon>
        <taxon>Lepeophtheirus</taxon>
    </lineage>
</organism>
<reference evidence="1" key="1">
    <citation type="submission" date="2014-05" db="EMBL/GenBank/DDBJ databases">
        <authorList>
            <person name="Chronopoulou M."/>
        </authorList>
    </citation>
    <scope>NUCLEOTIDE SEQUENCE</scope>
    <source>
        <tissue evidence="1">Whole organism</tissue>
    </source>
</reference>
<accession>A0A0K2TLE7</accession>
<name>A0A0K2TLE7_LEPSM</name>